<gene>
    <name evidence="2" type="ORF">GU927_001650</name>
</gene>
<protein>
    <recommendedName>
        <fullName evidence="4">DUF3108 domain-containing protein</fullName>
    </recommendedName>
</protein>
<feature type="signal peptide" evidence="1">
    <location>
        <begin position="1"/>
        <end position="25"/>
    </location>
</feature>
<feature type="chain" id="PRO_5046898358" description="DUF3108 domain-containing protein" evidence="1">
    <location>
        <begin position="26"/>
        <end position="370"/>
    </location>
</feature>
<keyword evidence="1" id="KW-0732">Signal</keyword>
<accession>A0ABS6IZH6</accession>
<name>A0ABS6IZH6_9RHOB</name>
<dbReference type="EMBL" id="JAAATX020000001">
    <property type="protein sequence ID" value="MBU9696542.1"/>
    <property type="molecule type" value="Genomic_DNA"/>
</dbReference>
<evidence type="ECO:0008006" key="4">
    <source>
        <dbReference type="Google" id="ProtNLM"/>
    </source>
</evidence>
<evidence type="ECO:0000313" key="2">
    <source>
        <dbReference type="EMBL" id="MBU9696542.1"/>
    </source>
</evidence>
<reference evidence="2 3" key="1">
    <citation type="submission" date="2021-06" db="EMBL/GenBank/DDBJ databases">
        <title>Rhodobacteraceae bacterium strain HSP-20.</title>
        <authorList>
            <person name="Chen W.-M."/>
        </authorList>
    </citation>
    <scope>NUCLEOTIDE SEQUENCE [LARGE SCALE GENOMIC DNA]</scope>
    <source>
        <strain evidence="2 3">HSP-20</strain>
    </source>
</reference>
<evidence type="ECO:0000256" key="1">
    <source>
        <dbReference type="SAM" id="SignalP"/>
    </source>
</evidence>
<keyword evidence="3" id="KW-1185">Reference proteome</keyword>
<organism evidence="2 3">
    <name type="scientific">Paragemmobacter amnigenus</name>
    <dbReference type="NCBI Taxonomy" id="2852097"/>
    <lineage>
        <taxon>Bacteria</taxon>
        <taxon>Pseudomonadati</taxon>
        <taxon>Pseudomonadota</taxon>
        <taxon>Alphaproteobacteria</taxon>
        <taxon>Rhodobacterales</taxon>
        <taxon>Paracoccaceae</taxon>
        <taxon>Paragemmobacter</taxon>
    </lineage>
</organism>
<dbReference type="Proteomes" id="UP000731907">
    <property type="component" value="Unassembled WGS sequence"/>
</dbReference>
<comment type="caution">
    <text evidence="2">The sequence shown here is derived from an EMBL/GenBank/DDBJ whole genome shotgun (WGS) entry which is preliminary data.</text>
</comment>
<dbReference type="RefSeq" id="WP_161760533.1">
    <property type="nucleotide sequence ID" value="NZ_JAAATX020000001.1"/>
</dbReference>
<proteinExistence type="predicted"/>
<sequence>MKKIKHFAQSCVVGLLAAAPVAAQGAGDVQGYWAGGYTDGQGGEIQFELTVIDGVGELKYNASNWGALGFAICEYLFPLENGQPGKVTRNSGAGTGDCLAEPAFTLDRPAPDTLTLAFANPEVALDSVELGGILRPFDPAAAHAPVAGLDILGVAPGMTFDAIDAALTEKGYARQETRDGTLEYDGFTIAQRAWARGADADGQPDDWVFATFTAAKDWMPDETPVATDVGRDWQIPEAEGIAGATMVDTLAKKYGPRSNTINEDRMYDRTGQVMADSFSCPDGIHQPVLSNYMLESESGSEEVAVTCGPILKAYVGTDSSTGRATWLKLRITDPDPLWNDFWLTWSHGEGARLKTVYDAVTGATGAAPEL</sequence>
<evidence type="ECO:0000313" key="3">
    <source>
        <dbReference type="Proteomes" id="UP000731907"/>
    </source>
</evidence>